<dbReference type="Proteomes" id="UP000887568">
    <property type="component" value="Unplaced"/>
</dbReference>
<feature type="domain" description="Peptidase C1A papain C-terminal" evidence="3">
    <location>
        <begin position="39"/>
        <end position="294"/>
    </location>
</feature>
<dbReference type="EnsemblMetazoa" id="XM_038196212.1">
    <property type="protein sequence ID" value="XP_038052140.1"/>
    <property type="gene ID" value="LOC119724908"/>
</dbReference>
<sequence length="295" mass="32646">MSFQLLLVAGVLAVVSAGFARRSSECNLPLLVHENLGDLPQEFDARTHWPHCSSIGAIFDTGSCRSSWAFAVMSTITDRYCIHKNQYLNISTQDLMTCCQSCQNTQGLPCQDGPYTAAKEAWCYWNTTGIVTGSVYDSKSGCRPYNVTPCDHYESGSLPICDVSYHGPKQVCLQECEAGYPTSFAKAKHIGGKVYKVGYTTDQIKAEIMSNGPVQSAVVIDKAFTMYKSGVYTPSEAVIQELFVKIIGWGQDPKQGEYWLCTNSWNREWGDQGTFKIRLGKTGTYINDFVYAGMP</sequence>
<protein>
    <recommendedName>
        <fullName evidence="3">Peptidase C1A papain C-terminal domain-containing protein</fullName>
    </recommendedName>
</protein>
<dbReference type="GO" id="GO:0008234">
    <property type="term" value="F:cysteine-type peptidase activity"/>
    <property type="evidence" value="ECO:0007669"/>
    <property type="project" value="InterPro"/>
</dbReference>
<dbReference type="InterPro" id="IPR038765">
    <property type="entry name" value="Papain-like_cys_pep_sf"/>
</dbReference>
<dbReference type="SUPFAM" id="SSF54001">
    <property type="entry name" value="Cysteine proteinases"/>
    <property type="match status" value="1"/>
</dbReference>
<accession>A0A913ZJZ8</accession>
<evidence type="ECO:0000256" key="1">
    <source>
        <dbReference type="ARBA" id="ARBA00008455"/>
    </source>
</evidence>
<dbReference type="InterPro" id="IPR013128">
    <property type="entry name" value="Peptidase_C1A"/>
</dbReference>
<feature type="chain" id="PRO_5038275621" description="Peptidase C1A papain C-terminal domain-containing protein" evidence="2">
    <location>
        <begin position="18"/>
        <end position="295"/>
    </location>
</feature>
<dbReference type="EnsemblMetazoa" id="XM_038196214.1">
    <property type="protein sequence ID" value="XP_038052142.1"/>
    <property type="gene ID" value="LOC119724908"/>
</dbReference>
<proteinExistence type="inferred from homology"/>
<dbReference type="RefSeq" id="XP_038052140.1">
    <property type="nucleotide sequence ID" value="XM_038196212.1"/>
</dbReference>
<keyword evidence="5" id="KW-1185">Reference proteome</keyword>
<reference evidence="4" key="1">
    <citation type="submission" date="2022-11" db="UniProtKB">
        <authorList>
            <consortium name="EnsemblMetazoa"/>
        </authorList>
    </citation>
    <scope>IDENTIFICATION</scope>
</reference>
<feature type="signal peptide" evidence="2">
    <location>
        <begin position="1"/>
        <end position="17"/>
    </location>
</feature>
<comment type="similarity">
    <text evidence="1">Belongs to the peptidase C1 family.</text>
</comment>
<dbReference type="GO" id="GO:0006508">
    <property type="term" value="P:proteolysis"/>
    <property type="evidence" value="ECO:0007669"/>
    <property type="project" value="InterPro"/>
</dbReference>
<evidence type="ECO:0000259" key="3">
    <source>
        <dbReference type="SMART" id="SM00645"/>
    </source>
</evidence>
<dbReference type="SMART" id="SM00645">
    <property type="entry name" value="Pept_C1"/>
    <property type="match status" value="1"/>
</dbReference>
<dbReference type="GeneID" id="119724908"/>
<dbReference type="Gene3D" id="3.90.70.10">
    <property type="entry name" value="Cysteine proteinases"/>
    <property type="match status" value="1"/>
</dbReference>
<dbReference type="OMA" id="SNAMADD"/>
<name>A0A913ZJZ8_PATMI</name>
<dbReference type="AlphaFoldDB" id="A0A913ZJZ8"/>
<dbReference type="InterPro" id="IPR000668">
    <property type="entry name" value="Peptidase_C1A_C"/>
</dbReference>
<dbReference type="Pfam" id="PF00112">
    <property type="entry name" value="Peptidase_C1"/>
    <property type="match status" value="1"/>
</dbReference>
<organism evidence="4 5">
    <name type="scientific">Patiria miniata</name>
    <name type="common">Bat star</name>
    <name type="synonym">Asterina miniata</name>
    <dbReference type="NCBI Taxonomy" id="46514"/>
    <lineage>
        <taxon>Eukaryota</taxon>
        <taxon>Metazoa</taxon>
        <taxon>Echinodermata</taxon>
        <taxon>Eleutherozoa</taxon>
        <taxon>Asterozoa</taxon>
        <taxon>Asteroidea</taxon>
        <taxon>Valvatacea</taxon>
        <taxon>Valvatida</taxon>
        <taxon>Asterinidae</taxon>
        <taxon>Patiria</taxon>
    </lineage>
</organism>
<dbReference type="PANTHER" id="PTHR12411">
    <property type="entry name" value="CYSTEINE PROTEASE FAMILY C1-RELATED"/>
    <property type="match status" value="1"/>
</dbReference>
<dbReference type="RefSeq" id="XP_038052142.1">
    <property type="nucleotide sequence ID" value="XM_038196214.1"/>
</dbReference>
<evidence type="ECO:0000256" key="2">
    <source>
        <dbReference type="SAM" id="SignalP"/>
    </source>
</evidence>
<evidence type="ECO:0000313" key="4">
    <source>
        <dbReference type="EnsemblMetazoa" id="XP_038052142.1"/>
    </source>
</evidence>
<dbReference type="OrthoDB" id="640249at2759"/>
<keyword evidence="2" id="KW-0732">Signal</keyword>
<evidence type="ECO:0000313" key="5">
    <source>
        <dbReference type="Proteomes" id="UP000887568"/>
    </source>
</evidence>